<dbReference type="STRING" id="84531.LA76x_0544"/>
<organism evidence="2 3">
    <name type="scientific">Lysobacter antibioticus</name>
    <dbReference type="NCBI Taxonomy" id="84531"/>
    <lineage>
        <taxon>Bacteria</taxon>
        <taxon>Pseudomonadati</taxon>
        <taxon>Pseudomonadota</taxon>
        <taxon>Gammaproteobacteria</taxon>
        <taxon>Lysobacterales</taxon>
        <taxon>Lysobacteraceae</taxon>
        <taxon>Lysobacter</taxon>
    </lineage>
</organism>
<accession>A0A0S2F5F4</accession>
<keyword evidence="3" id="KW-1185">Reference proteome</keyword>
<feature type="region of interest" description="Disordered" evidence="1">
    <location>
        <begin position="1"/>
        <end position="43"/>
    </location>
</feature>
<reference evidence="2 3" key="1">
    <citation type="journal article" date="2015" name="BMC Genomics">
        <title>Comparative genomics and metabolic profiling of the genus Lysobacter.</title>
        <authorList>
            <person name="de Bruijn I."/>
            <person name="Cheng X."/>
            <person name="de Jager V."/>
            <person name="Exposito R.G."/>
            <person name="Watrous J."/>
            <person name="Patel N."/>
            <person name="Postma J."/>
            <person name="Dorrestein P.C."/>
            <person name="Kobayashi D."/>
            <person name="Raaijmakers J.M."/>
        </authorList>
    </citation>
    <scope>NUCLEOTIDE SEQUENCE [LARGE SCALE GENOMIC DNA]</scope>
    <source>
        <strain evidence="2 3">76</strain>
    </source>
</reference>
<dbReference type="KEGG" id="lab:LA76x_0544"/>
<dbReference type="EMBL" id="CP011129">
    <property type="protein sequence ID" value="ALN78705.1"/>
    <property type="molecule type" value="Genomic_DNA"/>
</dbReference>
<proteinExistence type="predicted"/>
<dbReference type="AlphaFoldDB" id="A0A0S2F5F4"/>
<dbReference type="Proteomes" id="UP000060787">
    <property type="component" value="Chromosome"/>
</dbReference>
<protein>
    <submittedName>
        <fullName evidence="2">Uncharacterized protein</fullName>
    </submittedName>
</protein>
<evidence type="ECO:0000313" key="2">
    <source>
        <dbReference type="EMBL" id="ALN78705.1"/>
    </source>
</evidence>
<name>A0A0S2F5F4_LYSAN</name>
<evidence type="ECO:0000256" key="1">
    <source>
        <dbReference type="SAM" id="MobiDB-lite"/>
    </source>
</evidence>
<evidence type="ECO:0000313" key="3">
    <source>
        <dbReference type="Proteomes" id="UP000060787"/>
    </source>
</evidence>
<gene>
    <name evidence="2" type="ORF">LA76x_0544</name>
</gene>
<sequence>MRSKEQGHHRRSRRTSAAAQSRGWHSRGVGSDTARPPLMHSPR</sequence>